<dbReference type="InterPro" id="IPR022496">
    <property type="entry name" value="T6A_TsaB"/>
</dbReference>
<dbReference type="Gene3D" id="3.30.420.40">
    <property type="match status" value="1"/>
</dbReference>
<organism evidence="2 3">
    <name type="scientific">Sagittula stellata (strain ATCC 700073 / DSM 11524 / E-37)</name>
    <dbReference type="NCBI Taxonomy" id="388399"/>
    <lineage>
        <taxon>Bacteria</taxon>
        <taxon>Pseudomonadati</taxon>
        <taxon>Pseudomonadota</taxon>
        <taxon>Alphaproteobacteria</taxon>
        <taxon>Rhodobacterales</taxon>
        <taxon>Roseobacteraceae</taxon>
        <taxon>Sagittula</taxon>
    </lineage>
</organism>
<feature type="domain" description="Gcp-like" evidence="1">
    <location>
        <begin position="32"/>
        <end position="105"/>
    </location>
</feature>
<evidence type="ECO:0000259" key="1">
    <source>
        <dbReference type="Pfam" id="PF00814"/>
    </source>
</evidence>
<accession>A3K405</accession>
<proteinExistence type="predicted"/>
<reference evidence="2 3" key="1">
    <citation type="submission" date="2006-06" db="EMBL/GenBank/DDBJ databases">
        <authorList>
            <person name="Moran M.A."/>
            <person name="Ferriera S."/>
            <person name="Johnson J."/>
            <person name="Kravitz S."/>
            <person name="Beeson K."/>
            <person name="Sutton G."/>
            <person name="Rogers Y.-H."/>
            <person name="Friedman R."/>
            <person name="Frazier M."/>
            <person name="Venter J.C."/>
        </authorList>
    </citation>
    <scope>NUCLEOTIDE SEQUENCE [LARGE SCALE GENOMIC DNA]</scope>
    <source>
        <strain evidence="2 3">E-37</strain>
    </source>
</reference>
<dbReference type="GO" id="GO:0002949">
    <property type="term" value="P:tRNA threonylcarbamoyladenosine modification"/>
    <property type="evidence" value="ECO:0007669"/>
    <property type="project" value="InterPro"/>
</dbReference>
<dbReference type="EMBL" id="AAYA01000006">
    <property type="protein sequence ID" value="EBA08269.1"/>
    <property type="molecule type" value="Genomic_DNA"/>
</dbReference>
<dbReference type="InterPro" id="IPR000905">
    <property type="entry name" value="Gcp-like_dom"/>
</dbReference>
<evidence type="ECO:0000313" key="2">
    <source>
        <dbReference type="EMBL" id="EBA08269.1"/>
    </source>
</evidence>
<name>A3K405_SAGS3</name>
<dbReference type="NCBIfam" id="TIGR03725">
    <property type="entry name" value="T6A_YeaZ"/>
    <property type="match status" value="1"/>
</dbReference>
<comment type="caution">
    <text evidence="2">The sequence shown here is derived from an EMBL/GenBank/DDBJ whole genome shotgun (WGS) entry which is preliminary data.</text>
</comment>
<sequence>MILSFDTSGPFCAAALLDGGTLLAARAEPMKRGQAERLLPLLEEMLAEAGAGWKDVTRIGVGTGPGNFTGIRIAVATARGLALGLKIPAVGVTTFEVIRATSTADVAAVPATGGLFYLQHADATIIQSAEIPTGAATAHEDAAENAATVARVAAGKPTDTRPAPLYVRAADAAPSSEAAPVILDDA</sequence>
<dbReference type="RefSeq" id="WP_005859222.1">
    <property type="nucleotide sequence ID" value="NZ_AAYA01000006.1"/>
</dbReference>
<dbReference type="Pfam" id="PF00814">
    <property type="entry name" value="TsaD"/>
    <property type="match status" value="1"/>
</dbReference>
<dbReference type="InterPro" id="IPR043129">
    <property type="entry name" value="ATPase_NBD"/>
</dbReference>
<dbReference type="PANTHER" id="PTHR11735:SF11">
    <property type="entry name" value="TRNA THREONYLCARBAMOYLADENOSINE BIOSYNTHESIS PROTEIN TSAB"/>
    <property type="match status" value="1"/>
</dbReference>
<gene>
    <name evidence="2" type="ORF">SSE37_12014</name>
</gene>
<dbReference type="OrthoDB" id="9809995at2"/>
<dbReference type="eggNOG" id="COG1214">
    <property type="taxonomic scope" value="Bacteria"/>
</dbReference>
<dbReference type="AlphaFoldDB" id="A3K405"/>
<keyword evidence="3" id="KW-1185">Reference proteome</keyword>
<protein>
    <recommendedName>
        <fullName evidence="1">Gcp-like domain-containing protein</fullName>
    </recommendedName>
</protein>
<dbReference type="GO" id="GO:0005829">
    <property type="term" value="C:cytosol"/>
    <property type="evidence" value="ECO:0007669"/>
    <property type="project" value="TreeGrafter"/>
</dbReference>
<evidence type="ECO:0000313" key="3">
    <source>
        <dbReference type="Proteomes" id="UP000005713"/>
    </source>
</evidence>
<dbReference type="SUPFAM" id="SSF53067">
    <property type="entry name" value="Actin-like ATPase domain"/>
    <property type="match status" value="1"/>
</dbReference>
<dbReference type="Proteomes" id="UP000005713">
    <property type="component" value="Unassembled WGS sequence"/>
</dbReference>
<dbReference type="PANTHER" id="PTHR11735">
    <property type="entry name" value="TRNA N6-ADENOSINE THREONYLCARBAMOYLTRANSFERASE"/>
    <property type="match status" value="1"/>
</dbReference>